<evidence type="ECO:0000256" key="12">
    <source>
        <dbReference type="SAM" id="MobiDB-lite"/>
    </source>
</evidence>
<feature type="compositionally biased region" description="Low complexity" evidence="12">
    <location>
        <begin position="737"/>
        <end position="769"/>
    </location>
</feature>
<reference evidence="15 16" key="1">
    <citation type="submission" date="2024-09" db="EMBL/GenBank/DDBJ databases">
        <authorList>
            <person name="Sun Q."/>
            <person name="Mori K."/>
        </authorList>
    </citation>
    <scope>NUCLEOTIDE SEQUENCE [LARGE SCALE GENOMIC DNA]</scope>
    <source>
        <strain evidence="15 16">TBRC 1851</strain>
    </source>
</reference>
<feature type="domain" description="HAMP" evidence="14">
    <location>
        <begin position="391"/>
        <end position="461"/>
    </location>
</feature>
<dbReference type="EC" id="2.7.13.3" evidence="3"/>
<comment type="caution">
    <text evidence="15">The sequence shown here is derived from an EMBL/GenBank/DDBJ whole genome shotgun (WGS) entry which is preliminary data.</text>
</comment>
<evidence type="ECO:0000256" key="5">
    <source>
        <dbReference type="ARBA" id="ARBA00022679"/>
    </source>
</evidence>
<evidence type="ECO:0000256" key="7">
    <source>
        <dbReference type="ARBA" id="ARBA00022741"/>
    </source>
</evidence>
<evidence type="ECO:0000256" key="13">
    <source>
        <dbReference type="SAM" id="Phobius"/>
    </source>
</evidence>
<keyword evidence="10 13" id="KW-1133">Transmembrane helix</keyword>
<keyword evidence="8" id="KW-0418">Kinase</keyword>
<evidence type="ECO:0000256" key="1">
    <source>
        <dbReference type="ARBA" id="ARBA00000085"/>
    </source>
</evidence>
<comment type="catalytic activity">
    <reaction evidence="1">
        <text>ATP + protein L-histidine = ADP + protein N-phospho-L-histidine.</text>
        <dbReference type="EC" id="2.7.13.3"/>
    </reaction>
</comment>
<dbReference type="Pfam" id="PF08376">
    <property type="entry name" value="NIT"/>
    <property type="match status" value="1"/>
</dbReference>
<dbReference type="InterPro" id="IPR003594">
    <property type="entry name" value="HATPase_dom"/>
</dbReference>
<keyword evidence="13" id="KW-0472">Membrane</keyword>
<accession>A0ABV6U3N9</accession>
<dbReference type="InterPro" id="IPR013587">
    <property type="entry name" value="Nitrate/nitrite_sensing"/>
</dbReference>
<dbReference type="InterPro" id="IPR036890">
    <property type="entry name" value="HATPase_C_sf"/>
</dbReference>
<keyword evidence="5" id="KW-0808">Transferase</keyword>
<feature type="transmembrane region" description="Helical" evidence="13">
    <location>
        <begin position="61"/>
        <end position="81"/>
    </location>
</feature>
<dbReference type="InterPro" id="IPR003660">
    <property type="entry name" value="HAMP_dom"/>
</dbReference>
<dbReference type="Gene3D" id="6.10.340.10">
    <property type="match status" value="1"/>
</dbReference>
<sequence>MRTATIESGRRADLEPSGVASAGGTTPANVRRPAGPRAETSKGGGTENSMALKNWRVRNRLLALIVLPTFVAVLLGGLRVITSIGSAAEYQRVREAVEFVAGIGALTHEIQLERDLSVRYVARGRRGGEVLALINRQHETVDAAVKQVLAKAASDGDTLGEIGRADLSRAMGRLTDLPALRKIVLESRLPPLPTMEKYRLVTADLLRVYDAAGQGVPDEALGASIKALGALARAQEAVSQQRALLAIALARQGFEQDELDAFAAATAGERSELTSFNAEATIAQHQLYSDTVTDQLVDRARFFVSRARYLDAAGLPIRNLDRRGGSDEERWFDAISRQADLMREVAETINGSAVDRSIDLQGSERNVAVFNATLIAAVLLLVLLITAVMARSLVQPLRRLRREALEVAGRRLPELVQRLRETDGGRGRQDVQPVGVQSADEIGEVARAFDEVHREAVRLAGDEAQLRSNINAMFVNLSRRSQTLVERQITLIDGLEQGEQDERRLGDLFKLDHLATRMRRNSENLLVLAGQEPARRWSRPVEITDVLRASLSEVEGYERVALNVPGDAAIVGQAVNDVIHLLAELIENALAFSSRDTRVTVSGNSIDGGGVMISVTDSGIGMTTEEISQANHRLSNPPVVDVSVSRRMGLFVVGRLALRNGIRVQLRPHDGGGLTAMVLLPEALMSRPAYQPPAHVGAFAPAWSPQPSRPSQLGEPDWSGRSPIAPRSLDGRAVSQPAPIASAASAASAAPFDSTTGPVGPTTGPVFAPAAPPARPRRYDDVPDEAATGPMPVLRNASLEEPQEEFLPIFASVESAWFRRATPSEPESEWQRPSAVDAGWQAAAAVARQPASEGKTTSGLPKRVPKANLVPGSADPVAAPAAPPPVLSPDRARSRLSSLQQGVRQGRAVARGEISEDQGYSMSEGEQA</sequence>
<dbReference type="PANTHER" id="PTHR44936:SF9">
    <property type="entry name" value="SENSOR PROTEIN CREC"/>
    <property type="match status" value="1"/>
</dbReference>
<protein>
    <recommendedName>
        <fullName evidence="3">histidine kinase</fullName>
        <ecNumber evidence="3">2.7.13.3</ecNumber>
    </recommendedName>
</protein>
<evidence type="ECO:0000256" key="9">
    <source>
        <dbReference type="ARBA" id="ARBA00022840"/>
    </source>
</evidence>
<evidence type="ECO:0000256" key="3">
    <source>
        <dbReference type="ARBA" id="ARBA00012438"/>
    </source>
</evidence>
<evidence type="ECO:0000256" key="4">
    <source>
        <dbReference type="ARBA" id="ARBA00022553"/>
    </source>
</evidence>
<keyword evidence="9" id="KW-0067">ATP-binding</keyword>
<dbReference type="Gene3D" id="3.30.565.10">
    <property type="entry name" value="Histidine kinase-like ATPase, C-terminal domain"/>
    <property type="match status" value="1"/>
</dbReference>
<evidence type="ECO:0000313" key="15">
    <source>
        <dbReference type="EMBL" id="MFC0863055.1"/>
    </source>
</evidence>
<dbReference type="Proteomes" id="UP001589870">
    <property type="component" value="Unassembled WGS sequence"/>
</dbReference>
<proteinExistence type="predicted"/>
<evidence type="ECO:0000256" key="2">
    <source>
        <dbReference type="ARBA" id="ARBA00004370"/>
    </source>
</evidence>
<organism evidence="15 16">
    <name type="scientific">Sphaerimonospora cavernae</name>
    <dbReference type="NCBI Taxonomy" id="1740611"/>
    <lineage>
        <taxon>Bacteria</taxon>
        <taxon>Bacillati</taxon>
        <taxon>Actinomycetota</taxon>
        <taxon>Actinomycetes</taxon>
        <taxon>Streptosporangiales</taxon>
        <taxon>Streptosporangiaceae</taxon>
        <taxon>Sphaerimonospora</taxon>
    </lineage>
</organism>
<dbReference type="SMART" id="SM00304">
    <property type="entry name" value="HAMP"/>
    <property type="match status" value="1"/>
</dbReference>
<feature type="region of interest" description="Disordered" evidence="12">
    <location>
        <begin position="701"/>
        <end position="786"/>
    </location>
</feature>
<name>A0ABV6U3N9_9ACTN</name>
<evidence type="ECO:0000256" key="10">
    <source>
        <dbReference type="ARBA" id="ARBA00022989"/>
    </source>
</evidence>
<feature type="region of interest" description="Disordered" evidence="12">
    <location>
        <begin position="847"/>
        <end position="928"/>
    </location>
</feature>
<dbReference type="RefSeq" id="WP_394301230.1">
    <property type="nucleotide sequence ID" value="NZ_JBHMQT010000022.1"/>
</dbReference>
<dbReference type="SMART" id="SM00387">
    <property type="entry name" value="HATPase_c"/>
    <property type="match status" value="1"/>
</dbReference>
<keyword evidence="11" id="KW-0902">Two-component regulatory system</keyword>
<gene>
    <name evidence="15" type="ORF">ACFHYQ_12200</name>
</gene>
<keyword evidence="7" id="KW-0547">Nucleotide-binding</keyword>
<dbReference type="PROSITE" id="PS50885">
    <property type="entry name" value="HAMP"/>
    <property type="match status" value="1"/>
</dbReference>
<feature type="compositionally biased region" description="Polar residues" evidence="12">
    <location>
        <begin position="918"/>
        <end position="928"/>
    </location>
</feature>
<keyword evidence="4" id="KW-0597">Phosphoprotein</keyword>
<dbReference type="InterPro" id="IPR050980">
    <property type="entry name" value="2C_sensor_his_kinase"/>
</dbReference>
<comment type="subcellular location">
    <subcellularLocation>
        <location evidence="2">Membrane</location>
    </subcellularLocation>
</comment>
<dbReference type="SUPFAM" id="SSF55874">
    <property type="entry name" value="ATPase domain of HSP90 chaperone/DNA topoisomerase II/histidine kinase"/>
    <property type="match status" value="1"/>
</dbReference>
<evidence type="ECO:0000259" key="14">
    <source>
        <dbReference type="PROSITE" id="PS50885"/>
    </source>
</evidence>
<dbReference type="EMBL" id="JBHMQT010000022">
    <property type="protein sequence ID" value="MFC0863055.1"/>
    <property type="molecule type" value="Genomic_DNA"/>
</dbReference>
<evidence type="ECO:0000313" key="16">
    <source>
        <dbReference type="Proteomes" id="UP001589870"/>
    </source>
</evidence>
<evidence type="ECO:0000256" key="11">
    <source>
        <dbReference type="ARBA" id="ARBA00023012"/>
    </source>
</evidence>
<feature type="transmembrane region" description="Helical" evidence="13">
    <location>
        <begin position="368"/>
        <end position="394"/>
    </location>
</feature>
<feature type="region of interest" description="Disordered" evidence="12">
    <location>
        <begin position="1"/>
        <end position="48"/>
    </location>
</feature>
<keyword evidence="16" id="KW-1185">Reference proteome</keyword>
<evidence type="ECO:0000256" key="6">
    <source>
        <dbReference type="ARBA" id="ARBA00022692"/>
    </source>
</evidence>
<evidence type="ECO:0000256" key="8">
    <source>
        <dbReference type="ARBA" id="ARBA00022777"/>
    </source>
</evidence>
<dbReference type="PANTHER" id="PTHR44936">
    <property type="entry name" value="SENSOR PROTEIN CREC"/>
    <property type="match status" value="1"/>
</dbReference>
<dbReference type="CDD" id="cd06225">
    <property type="entry name" value="HAMP"/>
    <property type="match status" value="1"/>
</dbReference>
<dbReference type="Pfam" id="PF02518">
    <property type="entry name" value="HATPase_c"/>
    <property type="match status" value="1"/>
</dbReference>
<keyword evidence="6 13" id="KW-0812">Transmembrane</keyword>